<dbReference type="InterPro" id="IPR011683">
    <property type="entry name" value="Glyco_hydro_53"/>
</dbReference>
<dbReference type="RefSeq" id="WP_107954537.1">
    <property type="nucleotide sequence ID" value="NZ_QAYE01000005.1"/>
</dbReference>
<feature type="chain" id="PRO_5015369613" description="Arabinogalactan endo-beta-1,4-galactanase" evidence="6">
    <location>
        <begin position="23"/>
        <end position="410"/>
    </location>
</feature>
<dbReference type="PANTHER" id="PTHR34983:SF1">
    <property type="entry name" value="ARABINOGALACTAN ENDO-BETA-1,4-GALACTANASE A"/>
    <property type="match status" value="1"/>
</dbReference>
<dbReference type="PANTHER" id="PTHR34983">
    <property type="entry name" value="ARABINOGALACTAN ENDO-BETA-1,4-GALACTANASE A"/>
    <property type="match status" value="1"/>
</dbReference>
<dbReference type="GO" id="GO:0015926">
    <property type="term" value="F:glucosidase activity"/>
    <property type="evidence" value="ECO:0007669"/>
    <property type="project" value="InterPro"/>
</dbReference>
<dbReference type="Gene3D" id="3.20.20.80">
    <property type="entry name" value="Glycosidases"/>
    <property type="match status" value="1"/>
</dbReference>
<dbReference type="EC" id="3.2.1.89" evidence="3 6"/>
<dbReference type="GeneID" id="91006335"/>
<proteinExistence type="inferred from homology"/>
<dbReference type="OrthoDB" id="9768786at2"/>
<gene>
    <name evidence="8" type="ORF">C8J25_105285</name>
</gene>
<comment type="similarity">
    <text evidence="2 6">Belongs to the glycosyl hydrolase 53 family.</text>
</comment>
<dbReference type="Proteomes" id="UP000244013">
    <property type="component" value="Unassembled WGS sequence"/>
</dbReference>
<protein>
    <recommendedName>
        <fullName evidence="3 6">Arabinogalactan endo-beta-1,4-galactanase</fullName>
        <ecNumber evidence="3 6">3.2.1.89</ecNumber>
    </recommendedName>
</protein>
<dbReference type="Pfam" id="PF07745">
    <property type="entry name" value="Glyco_hydro_53"/>
    <property type="match status" value="1"/>
</dbReference>
<dbReference type="EMBL" id="QAYE01000005">
    <property type="protein sequence ID" value="PTW46504.1"/>
    <property type="molecule type" value="Genomic_DNA"/>
</dbReference>
<comment type="caution">
    <text evidence="8">The sequence shown here is derived from an EMBL/GenBank/DDBJ whole genome shotgun (WGS) entry which is preliminary data.</text>
</comment>
<dbReference type="AlphaFoldDB" id="A0A2T5U4T5"/>
<keyword evidence="4 6" id="KW-0378">Hydrolase</keyword>
<evidence type="ECO:0000256" key="6">
    <source>
        <dbReference type="RuleBase" id="RU361192"/>
    </source>
</evidence>
<feature type="signal peptide" evidence="6">
    <location>
        <begin position="1"/>
        <end position="22"/>
    </location>
</feature>
<dbReference type="InterPro" id="IPR017853">
    <property type="entry name" value="GH"/>
</dbReference>
<evidence type="ECO:0000256" key="1">
    <source>
        <dbReference type="ARBA" id="ARBA00001695"/>
    </source>
</evidence>
<evidence type="ECO:0000313" key="9">
    <source>
        <dbReference type="Proteomes" id="UP000244013"/>
    </source>
</evidence>
<evidence type="ECO:0000256" key="5">
    <source>
        <dbReference type="ARBA" id="ARBA00023295"/>
    </source>
</evidence>
<evidence type="ECO:0000256" key="2">
    <source>
        <dbReference type="ARBA" id="ARBA00010687"/>
    </source>
</evidence>
<evidence type="ECO:0000256" key="4">
    <source>
        <dbReference type="ARBA" id="ARBA00022801"/>
    </source>
</evidence>
<keyword evidence="6" id="KW-0732">Signal</keyword>
<dbReference type="SUPFAM" id="SSF51445">
    <property type="entry name" value="(Trans)glycosidases"/>
    <property type="match status" value="1"/>
</dbReference>
<dbReference type="GO" id="GO:0031218">
    <property type="term" value="F:arabinogalactan endo-1,4-beta-galactosidase activity"/>
    <property type="evidence" value="ECO:0007669"/>
    <property type="project" value="UniProtKB-EC"/>
</dbReference>
<dbReference type="GO" id="GO:0045490">
    <property type="term" value="P:pectin catabolic process"/>
    <property type="evidence" value="ECO:0007669"/>
    <property type="project" value="TreeGrafter"/>
</dbReference>
<organism evidence="8 9">
    <name type="scientific">Sphingomonas faeni</name>
    <dbReference type="NCBI Taxonomy" id="185950"/>
    <lineage>
        <taxon>Bacteria</taxon>
        <taxon>Pseudomonadati</taxon>
        <taxon>Pseudomonadota</taxon>
        <taxon>Alphaproteobacteria</taxon>
        <taxon>Sphingomonadales</taxon>
        <taxon>Sphingomonadaceae</taxon>
        <taxon>Sphingomonas</taxon>
    </lineage>
</organism>
<sequence>MITRRTFGAGAGAACLASIAPAAKVASGARPWPYLIGADVSWIPEDEFAGATYFENGVTKDPLAILRDAGFNAIKLRLFVDPAKGYSSGKPGGPWCDLPRTIAFAKRIKAAGFHLSLTLHYSDTWADPQHQDKPAAWAALTFPQLVEAVHRHTVDALSAMKRAGAAPDLVVIGNETTFGMLWPDGRVPLTIPTGNPQTDAVHMNVPGAGGYDRFAMLLKAGIAGAREATPKARVAVHNHLGRHWPIVRYWMDNLLQRGVKFDATGFSCYQQQAQGDWARTFTEFAKAYPDHGFLALEYSSRKRYVNDLVQAQPHGWGSFIWEPTRHQEAIFAHNGTPAGEGPKPDLLSQGINAAEAPGAVTTPTAPAPPNGTTPSNGHGGRYDADPEFLTLYRTMARDYGLSPARPNRRL</sequence>
<evidence type="ECO:0000256" key="3">
    <source>
        <dbReference type="ARBA" id="ARBA00012556"/>
    </source>
</evidence>
<evidence type="ECO:0000256" key="7">
    <source>
        <dbReference type="SAM" id="MobiDB-lite"/>
    </source>
</evidence>
<name>A0A2T5U4T5_9SPHN</name>
<keyword evidence="5 6" id="KW-0326">Glycosidase</keyword>
<reference evidence="8 9" key="1">
    <citation type="submission" date="2018-04" db="EMBL/GenBank/DDBJ databases">
        <title>Genomic Encyclopedia of Type Strains, Phase III (KMG-III): the genomes of soil and plant-associated and newly described type strains.</title>
        <authorList>
            <person name="Whitman W."/>
        </authorList>
    </citation>
    <scope>NUCLEOTIDE SEQUENCE [LARGE SCALE GENOMIC DNA]</scope>
    <source>
        <strain evidence="8 9">MA-olki</strain>
    </source>
</reference>
<accession>A0A2T5U4T5</accession>
<evidence type="ECO:0000313" key="8">
    <source>
        <dbReference type="EMBL" id="PTW46504.1"/>
    </source>
</evidence>
<comment type="catalytic activity">
    <reaction evidence="1 6">
        <text>The enzyme specifically hydrolyzes (1-&gt;4)-beta-D-galactosidic linkages in type I arabinogalactans.</text>
        <dbReference type="EC" id="3.2.1.89"/>
    </reaction>
</comment>
<feature type="region of interest" description="Disordered" evidence="7">
    <location>
        <begin position="358"/>
        <end position="384"/>
    </location>
</feature>